<reference evidence="8 9" key="1">
    <citation type="submission" date="2016-10" db="EMBL/GenBank/DDBJ databases">
        <title>Complete genomic sequencing of Lactobacillus helveticus LH99 and comparative genome analysis.</title>
        <authorList>
            <person name="Li N."/>
            <person name="You C."/>
            <person name="Liu Z."/>
        </authorList>
    </citation>
    <scope>NUCLEOTIDE SEQUENCE [LARGE SCALE GENOMIC DNA]</scope>
    <source>
        <strain evidence="8 9">LH99</strain>
    </source>
</reference>
<sequence>MRKKIVPRNKAKYEHLASEYLVAGNSKLDQCSHASHDLYNRALYDLRQGFFKRNYVKGYCDLDQRFKKRYSARESMLYHSLFYVQSAQQTLKEVNTIWSAWLKALKALKAYQANPGKFTGRPRMPKYLAKGQRHVFFVTNQNAKVKDDYLIIPKLGFKLKLTPHLKAIQRVAFKPVYGGYKAIVQYKTNRDIDYLPDNGRYMGIDPGVDNAFACVANIQKAPLLVNGRAIKSVNQYYNKERSRLKALQARYHQLESIVDTQQGKKPVYRETKAMRRITAWRNRKIRQFAHKASKRIVDYALSCGANTIVIGNNKSWKRSSDMGRKNNQNFIGIPHKVMIDMIQYKANLAGISVIRTNESYTSQTSALDHEKPCWENGSQSRKRQGKTPINRRIHRGLFQSNNGRLVNADINGALQIIRKVFPKFSSDEGIEDAVLHPVKWSPLI</sequence>
<evidence type="ECO:0000256" key="5">
    <source>
        <dbReference type="SAM" id="Coils"/>
    </source>
</evidence>
<dbReference type="InterPro" id="IPR010095">
    <property type="entry name" value="Cas12f1-like_TNB"/>
</dbReference>
<organism evidence="8 9">
    <name type="scientific">Lactobacillus helveticus</name>
    <name type="common">Lactobacillus suntoryeus</name>
    <dbReference type="NCBI Taxonomy" id="1587"/>
    <lineage>
        <taxon>Bacteria</taxon>
        <taxon>Bacillati</taxon>
        <taxon>Bacillota</taxon>
        <taxon>Bacilli</taxon>
        <taxon>Lactobacillales</taxon>
        <taxon>Lactobacillaceae</taxon>
        <taxon>Lactobacillus</taxon>
    </lineage>
</organism>
<dbReference type="NCBIfam" id="NF040570">
    <property type="entry name" value="guided_TnpB"/>
    <property type="match status" value="1"/>
</dbReference>
<dbReference type="NCBIfam" id="TIGR01766">
    <property type="entry name" value="IS200/IS605 family accessory protein TnpB-like domain"/>
    <property type="match status" value="1"/>
</dbReference>
<proteinExistence type="inferred from homology"/>
<dbReference type="Pfam" id="PF07282">
    <property type="entry name" value="Cas12f1-like_TNB"/>
    <property type="match status" value="1"/>
</dbReference>
<dbReference type="AlphaFoldDB" id="A0A386RC23"/>
<evidence type="ECO:0000256" key="4">
    <source>
        <dbReference type="ARBA" id="ARBA00023172"/>
    </source>
</evidence>
<feature type="domain" description="Cas12f1-like TNB" evidence="7">
    <location>
        <begin position="338"/>
        <end position="416"/>
    </location>
</feature>
<evidence type="ECO:0000256" key="3">
    <source>
        <dbReference type="ARBA" id="ARBA00023125"/>
    </source>
</evidence>
<evidence type="ECO:0000313" key="9">
    <source>
        <dbReference type="Proteomes" id="UP000267794"/>
    </source>
</evidence>
<gene>
    <name evidence="8" type="ORF">BC335_0072</name>
</gene>
<name>A0A386RC23_LACHE</name>
<keyword evidence="3" id="KW-0238">DNA-binding</keyword>
<evidence type="ECO:0000256" key="1">
    <source>
        <dbReference type="ARBA" id="ARBA00008761"/>
    </source>
</evidence>
<evidence type="ECO:0000313" key="8">
    <source>
        <dbReference type="EMBL" id="AYE60630.1"/>
    </source>
</evidence>
<accession>A0A386RC23</accession>
<feature type="domain" description="Probable transposase IS891/IS1136/IS1341" evidence="6">
    <location>
        <begin position="191"/>
        <end position="315"/>
    </location>
</feature>
<keyword evidence="5" id="KW-0175">Coiled coil</keyword>
<feature type="coiled-coil region" evidence="5">
    <location>
        <begin position="237"/>
        <end position="264"/>
    </location>
</feature>
<evidence type="ECO:0000259" key="6">
    <source>
        <dbReference type="Pfam" id="PF01385"/>
    </source>
</evidence>
<dbReference type="RefSeq" id="WP_120357047.1">
    <property type="nucleotide sequence ID" value="NZ_CP017982.1"/>
</dbReference>
<comment type="similarity">
    <text evidence="1">In the C-terminal section; belongs to the transposase 35 family.</text>
</comment>
<protein>
    <submittedName>
        <fullName evidence="8">Transposase</fullName>
    </submittedName>
</protein>
<dbReference type="GO" id="GO:0003677">
    <property type="term" value="F:DNA binding"/>
    <property type="evidence" value="ECO:0007669"/>
    <property type="project" value="UniProtKB-KW"/>
</dbReference>
<dbReference type="InterPro" id="IPR001959">
    <property type="entry name" value="Transposase"/>
</dbReference>
<dbReference type="Pfam" id="PF01385">
    <property type="entry name" value="OrfB_IS605"/>
    <property type="match status" value="1"/>
</dbReference>
<dbReference type="GO" id="GO:0032196">
    <property type="term" value="P:transposition"/>
    <property type="evidence" value="ECO:0007669"/>
    <property type="project" value="UniProtKB-KW"/>
</dbReference>
<keyword evidence="4" id="KW-0233">DNA recombination</keyword>
<dbReference type="EMBL" id="CP017982">
    <property type="protein sequence ID" value="AYE60630.1"/>
    <property type="molecule type" value="Genomic_DNA"/>
</dbReference>
<dbReference type="Proteomes" id="UP000267794">
    <property type="component" value="Chromosome"/>
</dbReference>
<evidence type="ECO:0000256" key="2">
    <source>
        <dbReference type="ARBA" id="ARBA00022578"/>
    </source>
</evidence>
<keyword evidence="2" id="KW-0815">Transposition</keyword>
<dbReference type="GO" id="GO:0006310">
    <property type="term" value="P:DNA recombination"/>
    <property type="evidence" value="ECO:0007669"/>
    <property type="project" value="UniProtKB-KW"/>
</dbReference>
<evidence type="ECO:0000259" key="7">
    <source>
        <dbReference type="Pfam" id="PF07282"/>
    </source>
</evidence>